<keyword evidence="2" id="KW-0604">Photosystem II</keyword>
<keyword evidence="3" id="KW-0732">Signal</keyword>
<dbReference type="InterPro" id="IPR015943">
    <property type="entry name" value="WD40/YVTN_repeat-like_dom_sf"/>
</dbReference>
<evidence type="ECO:0000259" key="4">
    <source>
        <dbReference type="Pfam" id="PF14870"/>
    </source>
</evidence>
<dbReference type="Pfam" id="PF02012">
    <property type="entry name" value="BNR"/>
    <property type="match status" value="1"/>
</dbReference>
<evidence type="ECO:0000313" key="5">
    <source>
        <dbReference type="EMBL" id="MXV16237.1"/>
    </source>
</evidence>
<comment type="caution">
    <text evidence="5">The sequence shown here is derived from an EMBL/GenBank/DDBJ whole genome shotgun (WGS) entry which is preliminary data.</text>
</comment>
<organism evidence="5 6">
    <name type="scientific">Hufsiella ginkgonis</name>
    <dbReference type="NCBI Taxonomy" id="2695274"/>
    <lineage>
        <taxon>Bacteria</taxon>
        <taxon>Pseudomonadati</taxon>
        <taxon>Bacteroidota</taxon>
        <taxon>Sphingobacteriia</taxon>
        <taxon>Sphingobacteriales</taxon>
        <taxon>Sphingobacteriaceae</taxon>
        <taxon>Hufsiella</taxon>
    </lineage>
</organism>
<keyword evidence="6" id="KW-1185">Reference proteome</keyword>
<evidence type="ECO:0000256" key="2">
    <source>
        <dbReference type="ARBA" id="ARBA00023276"/>
    </source>
</evidence>
<dbReference type="Proteomes" id="UP000451233">
    <property type="component" value="Unassembled WGS sequence"/>
</dbReference>
<evidence type="ECO:0000313" key="6">
    <source>
        <dbReference type="Proteomes" id="UP000451233"/>
    </source>
</evidence>
<dbReference type="GO" id="GO:0009523">
    <property type="term" value="C:photosystem II"/>
    <property type="evidence" value="ECO:0007669"/>
    <property type="project" value="UniProtKB-KW"/>
</dbReference>
<reference evidence="5 6" key="1">
    <citation type="submission" date="2019-11" db="EMBL/GenBank/DDBJ databases">
        <title>Pedobacter sp. HMF7056 Genome sequencing and assembly.</title>
        <authorList>
            <person name="Kang H."/>
            <person name="Kim H."/>
            <person name="Joh K."/>
        </authorList>
    </citation>
    <scope>NUCLEOTIDE SEQUENCE [LARGE SCALE GENOMIC DNA]</scope>
    <source>
        <strain evidence="5 6">HMF7056</strain>
    </source>
</reference>
<dbReference type="InterPro" id="IPR002860">
    <property type="entry name" value="BNR_rpt"/>
</dbReference>
<name>A0A7K1XZJ9_9SPHI</name>
<dbReference type="EMBL" id="WVHS01000003">
    <property type="protein sequence ID" value="MXV16237.1"/>
    <property type="molecule type" value="Genomic_DNA"/>
</dbReference>
<feature type="signal peptide" evidence="3">
    <location>
        <begin position="1"/>
        <end position="24"/>
    </location>
</feature>
<dbReference type="PANTHER" id="PTHR47199">
    <property type="entry name" value="PHOTOSYSTEM II STABILITY/ASSEMBLY FACTOR HCF136, CHLOROPLASTIC"/>
    <property type="match status" value="1"/>
</dbReference>
<dbReference type="PANTHER" id="PTHR47199:SF2">
    <property type="entry name" value="PHOTOSYSTEM II STABILITY_ASSEMBLY FACTOR HCF136, CHLOROPLASTIC"/>
    <property type="match status" value="1"/>
</dbReference>
<protein>
    <submittedName>
        <fullName evidence="5">Oxidoreductase</fullName>
    </submittedName>
</protein>
<dbReference type="Pfam" id="PF14870">
    <property type="entry name" value="PSII_BNR"/>
    <property type="match status" value="1"/>
</dbReference>
<feature type="chain" id="PRO_5029596164" evidence="3">
    <location>
        <begin position="25"/>
        <end position="343"/>
    </location>
</feature>
<keyword evidence="1" id="KW-0602">Photosynthesis</keyword>
<gene>
    <name evidence="5" type="ORF">GS398_13065</name>
</gene>
<dbReference type="GO" id="GO:0015979">
    <property type="term" value="P:photosynthesis"/>
    <property type="evidence" value="ECO:0007669"/>
    <property type="project" value="UniProtKB-KW"/>
</dbReference>
<dbReference type="SUPFAM" id="SSF110296">
    <property type="entry name" value="Oligoxyloglucan reducing end-specific cellobiohydrolase"/>
    <property type="match status" value="1"/>
</dbReference>
<dbReference type="Gene3D" id="2.130.10.10">
    <property type="entry name" value="YVTN repeat-like/Quinoprotein amine dehydrogenase"/>
    <property type="match status" value="2"/>
</dbReference>
<dbReference type="InterPro" id="IPR028203">
    <property type="entry name" value="PSII_CF48-like_dom"/>
</dbReference>
<evidence type="ECO:0000256" key="3">
    <source>
        <dbReference type="SAM" id="SignalP"/>
    </source>
</evidence>
<feature type="domain" description="Photosynthesis system II assembly factor Ycf48/Hcf136-like" evidence="4">
    <location>
        <begin position="41"/>
        <end position="117"/>
    </location>
</feature>
<evidence type="ECO:0000256" key="1">
    <source>
        <dbReference type="ARBA" id="ARBA00022531"/>
    </source>
</evidence>
<dbReference type="RefSeq" id="WP_160907248.1">
    <property type="nucleotide sequence ID" value="NZ_WVHS01000003.1"/>
</dbReference>
<proteinExistence type="predicted"/>
<dbReference type="AlphaFoldDB" id="A0A7K1XZJ9"/>
<dbReference type="CDD" id="cd15482">
    <property type="entry name" value="Sialidase_non-viral"/>
    <property type="match status" value="1"/>
</dbReference>
<sequence>MDPRRLIKIVLSLLLLSVFVDAGAQTIALHPAGKSASLRGLSVVDNHTAWVSGSNGWFARTTDGGVTWKWKQLEKYTKLDFRDIEAFSDKVAVMVNAGSPAVIVRTGDGGETWTEVYRNDAPGIFLDGIDFWDNKRGIIFGDPILGQMQLLKTVDGGKNWENITPNLKVLLVEGEASFAASGTTIRAMKGGHTWVATGGKRSRIFYSPDYGKNWQAFDCPVIQGPESAGPFSIAFLDKNIGIAAGGDYKRDTLRQDNLVLTRDGGKTWQKPASGPLGYRSAVEYLSKNVLVATGTSGTDISTDGGITWRNISKEAFNSARRAKKGTWVVLAGSRGKTATLKMD</sequence>
<accession>A0A7K1XZJ9</accession>